<evidence type="ECO:0000313" key="3">
    <source>
        <dbReference type="Proteomes" id="UP001446871"/>
    </source>
</evidence>
<name>A0ABR1W3P0_9PEZI</name>
<feature type="compositionally biased region" description="Low complexity" evidence="1">
    <location>
        <begin position="198"/>
        <end position="210"/>
    </location>
</feature>
<evidence type="ECO:0000313" key="2">
    <source>
        <dbReference type="EMBL" id="KAK8078105.1"/>
    </source>
</evidence>
<feature type="compositionally biased region" description="Basic and acidic residues" evidence="1">
    <location>
        <begin position="246"/>
        <end position="268"/>
    </location>
</feature>
<keyword evidence="3" id="KW-1185">Reference proteome</keyword>
<dbReference type="Proteomes" id="UP001446871">
    <property type="component" value="Unassembled WGS sequence"/>
</dbReference>
<evidence type="ECO:0000256" key="1">
    <source>
        <dbReference type="SAM" id="MobiDB-lite"/>
    </source>
</evidence>
<organism evidence="2 3">
    <name type="scientific">Apiospora saccharicola</name>
    <dbReference type="NCBI Taxonomy" id="335842"/>
    <lineage>
        <taxon>Eukaryota</taxon>
        <taxon>Fungi</taxon>
        <taxon>Dikarya</taxon>
        <taxon>Ascomycota</taxon>
        <taxon>Pezizomycotina</taxon>
        <taxon>Sordariomycetes</taxon>
        <taxon>Xylariomycetidae</taxon>
        <taxon>Amphisphaeriales</taxon>
        <taxon>Apiosporaceae</taxon>
        <taxon>Apiospora</taxon>
    </lineage>
</organism>
<feature type="compositionally biased region" description="Polar residues" evidence="1">
    <location>
        <begin position="230"/>
        <end position="245"/>
    </location>
</feature>
<feature type="region of interest" description="Disordered" evidence="1">
    <location>
        <begin position="176"/>
        <end position="279"/>
    </location>
</feature>
<reference evidence="2 3" key="1">
    <citation type="submission" date="2023-01" db="EMBL/GenBank/DDBJ databases">
        <title>Analysis of 21 Apiospora genomes using comparative genomics revels a genus with tremendous synthesis potential of carbohydrate active enzymes and secondary metabolites.</title>
        <authorList>
            <person name="Sorensen T."/>
        </authorList>
    </citation>
    <scope>NUCLEOTIDE SEQUENCE [LARGE SCALE GENOMIC DNA]</scope>
    <source>
        <strain evidence="2 3">CBS 83171</strain>
    </source>
</reference>
<sequence length="332" mass="35245">MPGTDTEPGLAEPQPLANLYDACQQLYTKLLLALVDHNSIPSPVMISLRRSLDSLKLWALGYGVSDGCLDGSPDKSRRAKKGSLRLLLSVSQTLTKRLLPLVPWGKRTALLQETDQVISAAAALKAFMSIHSQDSDNDSSSEGSLDGEMDPAEIAEDLRTDAQCLLDRGYRFDEQNAGTSLTGTESRVGVLDTEETKSASVRRSSRLALKSAREGKKPGSMDTKAVPSASHPSSEPTFETPATESENMKGKESEKGKDAMTRSIEPKAKSKGAAPQVMSESSGGISHMVVVASAVISDVLIAPLNTPKRGRVVKLAAGNRKAGTAASVARGR</sequence>
<accession>A0ABR1W3P0</accession>
<feature type="compositionally biased region" description="Polar residues" evidence="1">
    <location>
        <begin position="176"/>
        <end position="185"/>
    </location>
</feature>
<proteinExistence type="predicted"/>
<gene>
    <name evidence="2" type="ORF">PG996_004275</name>
</gene>
<comment type="caution">
    <text evidence="2">The sequence shown here is derived from an EMBL/GenBank/DDBJ whole genome shotgun (WGS) entry which is preliminary data.</text>
</comment>
<dbReference type="EMBL" id="JAQQWM010000002">
    <property type="protein sequence ID" value="KAK8078105.1"/>
    <property type="molecule type" value="Genomic_DNA"/>
</dbReference>
<protein>
    <submittedName>
        <fullName evidence="2">Uncharacterized protein</fullName>
    </submittedName>
</protein>